<accession>A0A1P8JX16</accession>
<feature type="transmembrane region" description="Helical" evidence="1">
    <location>
        <begin position="201"/>
        <end position="221"/>
    </location>
</feature>
<feature type="transmembrane region" description="Helical" evidence="1">
    <location>
        <begin position="320"/>
        <end position="341"/>
    </location>
</feature>
<dbReference type="RefSeq" id="WP_076200181.1">
    <property type="nucleotide sequence ID" value="NZ_CP019236.1"/>
</dbReference>
<keyword evidence="1" id="KW-0812">Transmembrane</keyword>
<dbReference type="AlphaFoldDB" id="A0A1P8JX16"/>
<organism evidence="3 4">
    <name type="scientific">Rhodoferax koreensis</name>
    <dbReference type="NCBI Taxonomy" id="1842727"/>
    <lineage>
        <taxon>Bacteria</taxon>
        <taxon>Pseudomonadati</taxon>
        <taxon>Pseudomonadota</taxon>
        <taxon>Betaproteobacteria</taxon>
        <taxon>Burkholderiales</taxon>
        <taxon>Comamonadaceae</taxon>
        <taxon>Rhodoferax</taxon>
    </lineage>
</organism>
<proteinExistence type="predicted"/>
<feature type="domain" description="VanZ-like" evidence="2">
    <location>
        <begin position="54"/>
        <end position="130"/>
    </location>
</feature>
<feature type="transmembrane region" description="Helical" evidence="1">
    <location>
        <begin position="60"/>
        <end position="77"/>
    </location>
</feature>
<dbReference type="EMBL" id="CP019236">
    <property type="protein sequence ID" value="APW38302.1"/>
    <property type="molecule type" value="Genomic_DNA"/>
</dbReference>
<dbReference type="InterPro" id="IPR006976">
    <property type="entry name" value="VanZ-like"/>
</dbReference>
<evidence type="ECO:0000259" key="2">
    <source>
        <dbReference type="Pfam" id="PF04892"/>
    </source>
</evidence>
<feature type="transmembrane region" description="Helical" evidence="1">
    <location>
        <begin position="157"/>
        <end position="181"/>
    </location>
</feature>
<reference evidence="3 4" key="1">
    <citation type="submission" date="2017-01" db="EMBL/GenBank/DDBJ databases">
        <authorList>
            <person name="Mah S.A."/>
            <person name="Swanson W.J."/>
            <person name="Moy G.W."/>
            <person name="Vacquier V.D."/>
        </authorList>
    </citation>
    <scope>NUCLEOTIDE SEQUENCE [LARGE SCALE GENOMIC DNA]</scope>
    <source>
        <strain evidence="3 4">DCY110</strain>
    </source>
</reference>
<feature type="transmembrane region" description="Helical" evidence="1">
    <location>
        <begin position="89"/>
        <end position="106"/>
    </location>
</feature>
<feature type="transmembrane region" description="Helical" evidence="1">
    <location>
        <begin position="22"/>
        <end position="40"/>
    </location>
</feature>
<feature type="transmembrane region" description="Helical" evidence="1">
    <location>
        <begin position="253"/>
        <end position="270"/>
    </location>
</feature>
<feature type="transmembrane region" description="Helical" evidence="1">
    <location>
        <begin position="228"/>
        <end position="247"/>
    </location>
</feature>
<evidence type="ECO:0000313" key="4">
    <source>
        <dbReference type="Proteomes" id="UP000186609"/>
    </source>
</evidence>
<dbReference type="Proteomes" id="UP000186609">
    <property type="component" value="Chromosome"/>
</dbReference>
<name>A0A1P8JX16_9BURK</name>
<keyword evidence="1" id="KW-0472">Membrane</keyword>
<feature type="transmembrane region" description="Helical" evidence="1">
    <location>
        <begin position="118"/>
        <end position="136"/>
    </location>
</feature>
<feature type="transmembrane region" description="Helical" evidence="1">
    <location>
        <begin position="279"/>
        <end position="300"/>
    </location>
</feature>
<evidence type="ECO:0000256" key="1">
    <source>
        <dbReference type="SAM" id="Phobius"/>
    </source>
</evidence>
<keyword evidence="4" id="KW-1185">Reference proteome</keyword>
<keyword evidence="1" id="KW-1133">Transmembrane helix</keyword>
<sequence>MTPDAETAAVAGHRIQARSYRIAIAAVLLLIVYGSLYPLRWDFAHPQDFIWRGRIGLGDLLENVALFVPLGWLLAWYHQDATRRGRVFLFWFVIALVVAAALQWLQKYLPRTPALSDVVFNMLGHGLGWCAGRWSVRLMHRAHGHHAALQAADRFALLMLGVWWVAELFPLIPTIDVSSVVDNVKSLWQRPWWEPRRMLQHVGMTVMGLEAVAVLLASIAWPRPGRTGLVPACAAMTALVLGGKFVVIHQVPGMAVVLGLAGGLALWGVIHQARPARRLAALFAVGLATYLMQAIWPWQWRAQPLPMGWMPFGSSLAGNIESVITNVAFECLCFGSMVCVAVRAGYDWRYAAAGVALLALACEWLQRYLPGRTPEITSVVLALGMGWLVSALAQAAPPRKAAGEGSAA</sequence>
<dbReference type="Pfam" id="PF04892">
    <property type="entry name" value="VanZ"/>
    <property type="match status" value="1"/>
</dbReference>
<dbReference type="STRING" id="1842727.RD110_14805"/>
<dbReference type="KEGG" id="rhy:RD110_14805"/>
<evidence type="ECO:0000313" key="3">
    <source>
        <dbReference type="EMBL" id="APW38302.1"/>
    </source>
</evidence>
<dbReference type="OrthoDB" id="283584at2"/>
<protein>
    <recommendedName>
        <fullName evidence="2">VanZ-like domain-containing protein</fullName>
    </recommendedName>
</protein>
<gene>
    <name evidence="3" type="ORF">RD110_14805</name>
</gene>